<feature type="chain" id="PRO_5019441344" evidence="4">
    <location>
        <begin position="22"/>
        <end position="338"/>
    </location>
</feature>
<keyword evidence="3 4" id="KW-0732">Signal</keyword>
<dbReference type="EMBL" id="SACL01000004">
    <property type="protein sequence ID" value="RVT96370.1"/>
    <property type="molecule type" value="Genomic_DNA"/>
</dbReference>
<organism evidence="6 7">
    <name type="scientific">Rhodovarius crocodyli</name>
    <dbReference type="NCBI Taxonomy" id="1979269"/>
    <lineage>
        <taxon>Bacteria</taxon>
        <taxon>Pseudomonadati</taxon>
        <taxon>Pseudomonadota</taxon>
        <taxon>Alphaproteobacteria</taxon>
        <taxon>Acetobacterales</taxon>
        <taxon>Roseomonadaceae</taxon>
        <taxon>Rhodovarius</taxon>
    </lineage>
</organism>
<comment type="caution">
    <text evidence="6">The sequence shown here is derived from an EMBL/GenBank/DDBJ whole genome shotgun (WGS) entry which is preliminary data.</text>
</comment>
<feature type="signal peptide" evidence="4">
    <location>
        <begin position="1"/>
        <end position="21"/>
    </location>
</feature>
<dbReference type="Pfam" id="PF00497">
    <property type="entry name" value="SBP_bac_3"/>
    <property type="match status" value="1"/>
</dbReference>
<evidence type="ECO:0000313" key="7">
    <source>
        <dbReference type="Proteomes" id="UP000282957"/>
    </source>
</evidence>
<gene>
    <name evidence="6" type="ORF">EOD42_14795</name>
</gene>
<sequence length="338" mass="36997">MFRILAVAALGLGMLAAPARAQSTLDAVRARGTLNCGVNTTTPGFATIDSRGQWVGMVADLCRGMAAAIFGDATKVRFVPLTFATRFTALGSGEVDVLTLTSTHTVLRDTTLGIRFTTNYFYDGHGFMVRRSTNAQRVRDLAGASICILQGTTNEQITTEYFRSLNLQISPVLFAEQEQVVRALEAGRCDAYGMDASGLAAARAGLTKPDDWVILPERFSKEPYTIVVRRGDENWFDIVRWFTFALIEAEENGVTSANAQQMRTTATDPNIRRLLGAVPEVGQALRLDPAWALNAIRAIGNYGELYDRHFGPSTSVAMPRGQNEIWTRGGLMYAPPFR</sequence>
<dbReference type="OrthoDB" id="9777941at2"/>
<dbReference type="RefSeq" id="WP_127788303.1">
    <property type="nucleotide sequence ID" value="NZ_SACL01000004.1"/>
</dbReference>
<accession>A0A437MFG6</accession>
<keyword evidence="2" id="KW-0813">Transport</keyword>
<dbReference type="Proteomes" id="UP000282957">
    <property type="component" value="Unassembled WGS sequence"/>
</dbReference>
<dbReference type="PANTHER" id="PTHR30085">
    <property type="entry name" value="AMINO ACID ABC TRANSPORTER PERMEASE"/>
    <property type="match status" value="1"/>
</dbReference>
<dbReference type="CDD" id="cd13692">
    <property type="entry name" value="PBP2_BztA"/>
    <property type="match status" value="1"/>
</dbReference>
<feature type="domain" description="Solute-binding protein family 3/N-terminal" evidence="5">
    <location>
        <begin position="33"/>
        <end position="257"/>
    </location>
</feature>
<evidence type="ECO:0000259" key="5">
    <source>
        <dbReference type="SMART" id="SM00062"/>
    </source>
</evidence>
<evidence type="ECO:0000256" key="4">
    <source>
        <dbReference type="SAM" id="SignalP"/>
    </source>
</evidence>
<proteinExistence type="inferred from homology"/>
<comment type="similarity">
    <text evidence="1">Belongs to the bacterial solute-binding protein 3 family.</text>
</comment>
<evidence type="ECO:0000313" key="6">
    <source>
        <dbReference type="EMBL" id="RVT96370.1"/>
    </source>
</evidence>
<protein>
    <submittedName>
        <fullName evidence="6">Amino acid ABC transporter substrate-binding protein</fullName>
    </submittedName>
</protein>
<dbReference type="SUPFAM" id="SSF53850">
    <property type="entry name" value="Periplasmic binding protein-like II"/>
    <property type="match status" value="1"/>
</dbReference>
<dbReference type="InterPro" id="IPR051455">
    <property type="entry name" value="Bact_solute-bind_prot3"/>
</dbReference>
<reference evidence="6 7" key="1">
    <citation type="submission" date="2019-01" db="EMBL/GenBank/DDBJ databases">
        <authorList>
            <person name="Chen W.-M."/>
        </authorList>
    </citation>
    <scope>NUCLEOTIDE SEQUENCE [LARGE SCALE GENOMIC DNA]</scope>
    <source>
        <strain evidence="6 7">CCP-6</strain>
    </source>
</reference>
<dbReference type="AlphaFoldDB" id="A0A437MFG6"/>
<name>A0A437MFG6_9PROT</name>
<dbReference type="SMART" id="SM00062">
    <property type="entry name" value="PBPb"/>
    <property type="match status" value="1"/>
</dbReference>
<evidence type="ECO:0000256" key="3">
    <source>
        <dbReference type="ARBA" id="ARBA00022729"/>
    </source>
</evidence>
<dbReference type="Gene3D" id="3.40.190.10">
    <property type="entry name" value="Periplasmic binding protein-like II"/>
    <property type="match status" value="2"/>
</dbReference>
<dbReference type="PANTHER" id="PTHR30085:SF7">
    <property type="entry name" value="AMINO-ACID ABC TRANSPORTER-BINDING PROTEIN YHDW-RELATED"/>
    <property type="match status" value="1"/>
</dbReference>
<dbReference type="GO" id="GO:0006865">
    <property type="term" value="P:amino acid transport"/>
    <property type="evidence" value="ECO:0007669"/>
    <property type="project" value="TreeGrafter"/>
</dbReference>
<dbReference type="InterPro" id="IPR001638">
    <property type="entry name" value="Solute-binding_3/MltF_N"/>
</dbReference>
<evidence type="ECO:0000256" key="1">
    <source>
        <dbReference type="ARBA" id="ARBA00010333"/>
    </source>
</evidence>
<evidence type="ECO:0000256" key="2">
    <source>
        <dbReference type="ARBA" id="ARBA00022448"/>
    </source>
</evidence>
<keyword evidence="7" id="KW-1185">Reference proteome</keyword>